<protein>
    <submittedName>
        <fullName evidence="2">Uncharacterized protein</fullName>
    </submittedName>
</protein>
<proteinExistence type="evidence at transcript level"/>
<feature type="compositionally biased region" description="Low complexity" evidence="1">
    <location>
        <begin position="189"/>
        <end position="200"/>
    </location>
</feature>
<feature type="compositionally biased region" description="Low complexity" evidence="1">
    <location>
        <begin position="160"/>
        <end position="172"/>
    </location>
</feature>
<feature type="region of interest" description="Disordered" evidence="1">
    <location>
        <begin position="94"/>
        <end position="121"/>
    </location>
</feature>
<feature type="compositionally biased region" description="Basic residues" evidence="1">
    <location>
        <begin position="212"/>
        <end position="235"/>
    </location>
</feature>
<feature type="compositionally biased region" description="Basic residues" evidence="1">
    <location>
        <begin position="173"/>
        <end position="188"/>
    </location>
</feature>
<dbReference type="EMBL" id="BT037084">
    <property type="protein sequence ID" value="ACF82089.1"/>
    <property type="molecule type" value="mRNA"/>
</dbReference>
<feature type="compositionally biased region" description="Basic and acidic residues" evidence="1">
    <location>
        <begin position="102"/>
        <end position="121"/>
    </location>
</feature>
<dbReference type="AlphaFoldDB" id="B4FIZ6"/>
<accession>B4FIZ6</accession>
<sequence>MISLHGFGIQCWWTRLKSICVCSTFFDAHDAACSCLKELDALPGPGMGPTPNFIYSICLLSNPSIHPSVRIGRRERVPGAGGAAGRVRVARVGHQQPAAADGQRRAAHADLRHQGPDAEGDGHPVGRAHHRLLALQLLQRPAVGVGHDGGRAGPDHGPRVRGAAGAAVPAGRRPARAHGLRLPQRLRRGLLQGRHGQPGPAVLGPGAAQRQEHRRAGRHLRQRPGHLPGRLRRRHGQDGLRRRAHRHQRQGQGQLQSRLIHRHHSCGVVDSLY</sequence>
<reference evidence="2" key="1">
    <citation type="journal article" date="2009" name="PLoS Genet.">
        <title>Sequencing, mapping, and analysis of 27,455 maize full-length cDNAs.</title>
        <authorList>
            <person name="Soderlund C."/>
            <person name="Descour A."/>
            <person name="Kudrna D."/>
            <person name="Bomhoff M."/>
            <person name="Boyd L."/>
            <person name="Currie J."/>
            <person name="Angelova A."/>
            <person name="Collura K."/>
            <person name="Wissotski M."/>
            <person name="Ashley E."/>
            <person name="Morrow D."/>
            <person name="Fernandes J."/>
            <person name="Walbot V."/>
            <person name="Yu Y."/>
        </authorList>
    </citation>
    <scope>NUCLEOTIDE SEQUENCE</scope>
    <source>
        <strain evidence="2">B73</strain>
    </source>
</reference>
<organism evidence="2">
    <name type="scientific">Zea mays</name>
    <name type="common">Maize</name>
    <dbReference type="NCBI Taxonomy" id="4577"/>
    <lineage>
        <taxon>Eukaryota</taxon>
        <taxon>Viridiplantae</taxon>
        <taxon>Streptophyta</taxon>
        <taxon>Embryophyta</taxon>
        <taxon>Tracheophyta</taxon>
        <taxon>Spermatophyta</taxon>
        <taxon>Magnoliopsida</taxon>
        <taxon>Liliopsida</taxon>
        <taxon>Poales</taxon>
        <taxon>Poaceae</taxon>
        <taxon>PACMAD clade</taxon>
        <taxon>Panicoideae</taxon>
        <taxon>Andropogonodae</taxon>
        <taxon>Andropogoneae</taxon>
        <taxon>Tripsacinae</taxon>
        <taxon>Zea</taxon>
    </lineage>
</organism>
<evidence type="ECO:0000256" key="1">
    <source>
        <dbReference type="SAM" id="MobiDB-lite"/>
    </source>
</evidence>
<evidence type="ECO:0000313" key="2">
    <source>
        <dbReference type="EMBL" id="ACF82089.1"/>
    </source>
</evidence>
<feature type="region of interest" description="Disordered" evidence="1">
    <location>
        <begin position="150"/>
        <end position="260"/>
    </location>
</feature>
<name>B4FIZ6_MAIZE</name>